<dbReference type="Proteomes" id="UP001515480">
    <property type="component" value="Unassembled WGS sequence"/>
</dbReference>
<dbReference type="EMBL" id="JBGBPQ010000015">
    <property type="protein sequence ID" value="KAL1510462.1"/>
    <property type="molecule type" value="Genomic_DNA"/>
</dbReference>
<reference evidence="2 3" key="1">
    <citation type="journal article" date="2024" name="Science">
        <title>Giant polyketide synthase enzymes in the biosynthesis of giant marine polyether toxins.</title>
        <authorList>
            <person name="Fallon T.R."/>
            <person name="Shende V.V."/>
            <person name="Wierzbicki I.H."/>
            <person name="Pendleton A.L."/>
            <person name="Watervoot N.F."/>
            <person name="Auber R.P."/>
            <person name="Gonzalez D.J."/>
            <person name="Wisecaver J.H."/>
            <person name="Moore B.S."/>
        </authorList>
    </citation>
    <scope>NUCLEOTIDE SEQUENCE [LARGE SCALE GENOMIC DNA]</scope>
    <source>
        <strain evidence="2 3">12B1</strain>
    </source>
</reference>
<protein>
    <submittedName>
        <fullName evidence="2">Uncharacterized protein</fullName>
    </submittedName>
</protein>
<evidence type="ECO:0000256" key="1">
    <source>
        <dbReference type="SAM" id="MobiDB-lite"/>
    </source>
</evidence>
<feature type="region of interest" description="Disordered" evidence="1">
    <location>
        <begin position="168"/>
        <end position="195"/>
    </location>
</feature>
<feature type="compositionally biased region" description="Low complexity" evidence="1">
    <location>
        <begin position="468"/>
        <end position="478"/>
    </location>
</feature>
<dbReference type="AlphaFoldDB" id="A0AB34IZD0"/>
<feature type="compositionally biased region" description="Polar residues" evidence="1">
    <location>
        <begin position="279"/>
        <end position="288"/>
    </location>
</feature>
<feature type="region of interest" description="Disordered" evidence="1">
    <location>
        <begin position="227"/>
        <end position="478"/>
    </location>
</feature>
<sequence>MTQTPPREGTLVPPREGTVVYHFHKDAVNVFELEEWQRRVFRRLAEAFAHENQSYGIKSRKDASNERITLDLRDPDGSIWNLTKAATEKNKGKIYCDSLNGKMFTSFRAVRDFFNAHPDRYCKMGVGVFKVQKHDASKNVLIVESPSKCSYSIRPPWYLSVDEAENGDRDGLEKLSSPKTMRANKSPLPTPPRRQTEVIYHAIDESESEQDVECSDVQVLTCESNGGASAADKTVDESMGVAQTSGTATLSRARPSTEPATQPEEAPLRSAPRDESMGVAQTSGTATLSRARPSTEPATQPEEPPLRSAPHGDESMGVAQTSGAATLERQRQSTEPAPPEAEAPLRSAPPHPDTELLEVVWRGGAATIERQRQSTEPAPPEGEAPLRGDESMGVARTSGADTLPRPKQSAEPALPREVEAPLRSAPRGDESMGVARTSGGATLSRPRQLAPSGEAQAPIHSKKPREVTATPTEPPAAAAAASLSLEGVDTAEVARALHLTWLACRRKAHREEGEFLEKNPSIEETTAFYNEREGRLAKAFQEMILNLCTQTISNAQTNSNVEARKKRPRSPAR</sequence>
<feature type="compositionally biased region" description="Basic and acidic residues" evidence="1">
    <location>
        <begin position="414"/>
        <end position="430"/>
    </location>
</feature>
<feature type="compositionally biased region" description="Polar residues" evidence="1">
    <location>
        <begin position="241"/>
        <end position="250"/>
    </location>
</feature>
<evidence type="ECO:0000313" key="3">
    <source>
        <dbReference type="Proteomes" id="UP001515480"/>
    </source>
</evidence>
<feature type="compositionally biased region" description="Pro residues" evidence="1">
    <location>
        <begin position="336"/>
        <end position="351"/>
    </location>
</feature>
<gene>
    <name evidence="2" type="ORF">AB1Y20_006769</name>
</gene>
<organism evidence="2 3">
    <name type="scientific">Prymnesium parvum</name>
    <name type="common">Toxic golden alga</name>
    <dbReference type="NCBI Taxonomy" id="97485"/>
    <lineage>
        <taxon>Eukaryota</taxon>
        <taxon>Haptista</taxon>
        <taxon>Haptophyta</taxon>
        <taxon>Prymnesiophyceae</taxon>
        <taxon>Prymnesiales</taxon>
        <taxon>Prymnesiaceae</taxon>
        <taxon>Prymnesium</taxon>
    </lineage>
</organism>
<accession>A0AB34IZD0</accession>
<comment type="caution">
    <text evidence="2">The sequence shown here is derived from an EMBL/GenBank/DDBJ whole genome shotgun (WGS) entry which is preliminary data.</text>
</comment>
<name>A0AB34IZD0_PRYPA</name>
<evidence type="ECO:0000313" key="2">
    <source>
        <dbReference type="EMBL" id="KAL1510462.1"/>
    </source>
</evidence>
<proteinExistence type="predicted"/>
<keyword evidence="3" id="KW-1185">Reference proteome</keyword>